<dbReference type="RefSeq" id="WP_141190549.1">
    <property type="nucleotide sequence ID" value="NZ_JBHUMR010000013.1"/>
</dbReference>
<evidence type="ECO:0000256" key="3">
    <source>
        <dbReference type="PROSITE-ProRule" id="PRU00339"/>
    </source>
</evidence>
<accession>A0ABW5PRW9</accession>
<dbReference type="PANTHER" id="PTHR45586:SF1">
    <property type="entry name" value="LIPOPOLYSACCHARIDE ASSEMBLY PROTEIN B"/>
    <property type="match status" value="1"/>
</dbReference>
<dbReference type="Pfam" id="PF14559">
    <property type="entry name" value="TPR_19"/>
    <property type="match status" value="1"/>
</dbReference>
<dbReference type="InterPro" id="IPR019734">
    <property type="entry name" value="TPR_rpt"/>
</dbReference>
<dbReference type="Gene3D" id="1.25.40.10">
    <property type="entry name" value="Tetratricopeptide repeat domain"/>
    <property type="match status" value="2"/>
</dbReference>
<feature type="repeat" description="TPR" evidence="3">
    <location>
        <begin position="369"/>
        <end position="402"/>
    </location>
</feature>
<evidence type="ECO:0000313" key="4">
    <source>
        <dbReference type="EMBL" id="MFD2617634.1"/>
    </source>
</evidence>
<reference evidence="5" key="1">
    <citation type="journal article" date="2019" name="Int. J. Syst. Evol. Microbiol.">
        <title>The Global Catalogue of Microorganisms (GCM) 10K type strain sequencing project: providing services to taxonomists for standard genome sequencing and annotation.</title>
        <authorList>
            <consortium name="The Broad Institute Genomics Platform"/>
            <consortium name="The Broad Institute Genome Sequencing Center for Infectious Disease"/>
            <person name="Wu L."/>
            <person name="Ma J."/>
        </authorList>
    </citation>
    <scope>NUCLEOTIDE SEQUENCE [LARGE SCALE GENOMIC DNA]</scope>
    <source>
        <strain evidence="5">TISTR 2241</strain>
    </source>
</reference>
<keyword evidence="2 3" id="KW-0802">TPR repeat</keyword>
<evidence type="ECO:0000256" key="1">
    <source>
        <dbReference type="ARBA" id="ARBA00022737"/>
    </source>
</evidence>
<dbReference type="Proteomes" id="UP001597458">
    <property type="component" value="Unassembled WGS sequence"/>
</dbReference>
<dbReference type="Pfam" id="PF13181">
    <property type="entry name" value="TPR_8"/>
    <property type="match status" value="1"/>
</dbReference>
<dbReference type="SMART" id="SM00028">
    <property type="entry name" value="TPR"/>
    <property type="match status" value="8"/>
</dbReference>
<protein>
    <submittedName>
        <fullName evidence="4">Tetratricopeptide repeat protein</fullName>
    </submittedName>
</protein>
<keyword evidence="1" id="KW-0677">Repeat</keyword>
<dbReference type="PROSITE" id="PS50005">
    <property type="entry name" value="TPR"/>
    <property type="match status" value="2"/>
</dbReference>
<dbReference type="PROSITE" id="PS50293">
    <property type="entry name" value="TPR_REGION"/>
    <property type="match status" value="1"/>
</dbReference>
<sequence>MNDIQLAMNMIDTGQTEDGLSLLKDCLKKADDTTAFQIANIYQDYGLIDNAETVYQRLLKRYPNDSTILLQMAELYIDKDEEGKAIDALIKIHKLDENYLSAQLLLADLYQLEGLDEVAEQKLLSAHKMAPNEAVISFALSEFYMSIGEPKKAIEYYKQVLNAESLSHENISLKLAEALSLAGDFEQAMIYYQKGLDKDKNLDGLFGYAVTASQLHKYQTVVSALEELRKLDPQYSTLYPLLAKAYDHEGATDEALKVLEDGLKQDEFNERLYAEAGDLAAKLHDWIKADAYYKKAYRLNPESTDILIKYIEIKVELEEFEDIIDILEENKQDDPMLTWYLATAYMKCDRLEEAKSCYKTCYEHFSQNAEFLNEYGEVMWELGDRQRALIYLEKALQYDPENQNLQSFVERIKEDF</sequence>
<organism evidence="4 5">
    <name type="scientific">Terrilactibacillus laevilacticus</name>
    <dbReference type="NCBI Taxonomy" id="1380157"/>
    <lineage>
        <taxon>Bacteria</taxon>
        <taxon>Bacillati</taxon>
        <taxon>Bacillota</taxon>
        <taxon>Bacilli</taxon>
        <taxon>Bacillales</taxon>
        <taxon>Bacillaceae</taxon>
        <taxon>Terrilactibacillus</taxon>
    </lineage>
</organism>
<keyword evidence="5" id="KW-1185">Reference proteome</keyword>
<dbReference type="InterPro" id="IPR011990">
    <property type="entry name" value="TPR-like_helical_dom_sf"/>
</dbReference>
<comment type="caution">
    <text evidence="4">The sequence shown here is derived from an EMBL/GenBank/DDBJ whole genome shotgun (WGS) entry which is preliminary data.</text>
</comment>
<dbReference type="PANTHER" id="PTHR45586">
    <property type="entry name" value="TPR REPEAT-CONTAINING PROTEIN PA4667"/>
    <property type="match status" value="1"/>
</dbReference>
<dbReference type="SUPFAM" id="SSF48452">
    <property type="entry name" value="TPR-like"/>
    <property type="match status" value="2"/>
</dbReference>
<proteinExistence type="predicted"/>
<feature type="repeat" description="TPR" evidence="3">
    <location>
        <begin position="270"/>
        <end position="303"/>
    </location>
</feature>
<evidence type="ECO:0000313" key="5">
    <source>
        <dbReference type="Proteomes" id="UP001597458"/>
    </source>
</evidence>
<gene>
    <name evidence="4" type="ORF">ACFSTF_09995</name>
</gene>
<dbReference type="Pfam" id="PF25058">
    <property type="entry name" value="ARM_TT21"/>
    <property type="match status" value="1"/>
</dbReference>
<dbReference type="Pfam" id="PF13176">
    <property type="entry name" value="TPR_7"/>
    <property type="match status" value="1"/>
</dbReference>
<evidence type="ECO:0000256" key="2">
    <source>
        <dbReference type="ARBA" id="ARBA00022803"/>
    </source>
</evidence>
<dbReference type="EMBL" id="JBHUMR010000013">
    <property type="protein sequence ID" value="MFD2617634.1"/>
    <property type="molecule type" value="Genomic_DNA"/>
</dbReference>
<dbReference type="InterPro" id="IPR051012">
    <property type="entry name" value="CellSynth/LPSAsmb/PSIAsmb"/>
</dbReference>
<dbReference type="InterPro" id="IPR013105">
    <property type="entry name" value="TPR_2"/>
</dbReference>
<name>A0ABW5PRW9_9BACI</name>
<dbReference type="Pfam" id="PF07719">
    <property type="entry name" value="TPR_2"/>
    <property type="match status" value="1"/>
</dbReference>